<keyword evidence="3" id="KW-0034">Amyloid</keyword>
<evidence type="ECO:0000259" key="5">
    <source>
        <dbReference type="PROSITE" id="PS51884"/>
    </source>
</evidence>
<feature type="signal peptide" evidence="4">
    <location>
        <begin position="1"/>
        <end position="29"/>
    </location>
</feature>
<dbReference type="AlphaFoldDB" id="A0A9W6SQR9"/>
<feature type="domain" description="Chaplin" evidence="5">
    <location>
        <begin position="100"/>
        <end position="140"/>
    </location>
</feature>
<evidence type="ECO:0000256" key="4">
    <source>
        <dbReference type="SAM" id="SignalP"/>
    </source>
</evidence>
<dbReference type="Pfam" id="PF03777">
    <property type="entry name" value="ChpA-C"/>
    <property type="match status" value="2"/>
</dbReference>
<evidence type="ECO:0000313" key="7">
    <source>
        <dbReference type="Proteomes" id="UP001165079"/>
    </source>
</evidence>
<gene>
    <name evidence="6" type="ORF">Afil01_60420</name>
</gene>
<keyword evidence="1" id="KW-0134">Cell wall</keyword>
<keyword evidence="2" id="KW-0130">Cell adhesion</keyword>
<evidence type="ECO:0000256" key="2">
    <source>
        <dbReference type="ARBA" id="ARBA00022889"/>
    </source>
</evidence>
<dbReference type="Proteomes" id="UP001165079">
    <property type="component" value="Unassembled WGS sequence"/>
</dbReference>
<evidence type="ECO:0000256" key="3">
    <source>
        <dbReference type="ARBA" id="ARBA00023087"/>
    </source>
</evidence>
<dbReference type="RefSeq" id="WP_285666674.1">
    <property type="nucleotide sequence ID" value="NZ_BSTX01000005.1"/>
</dbReference>
<evidence type="ECO:0000256" key="1">
    <source>
        <dbReference type="ARBA" id="ARBA00022512"/>
    </source>
</evidence>
<dbReference type="EMBL" id="BSTX01000005">
    <property type="protein sequence ID" value="GLZ81235.1"/>
    <property type="molecule type" value="Genomic_DNA"/>
</dbReference>
<dbReference type="PROSITE" id="PS51884">
    <property type="entry name" value="CHAPLIN"/>
    <property type="match status" value="1"/>
</dbReference>
<dbReference type="InterPro" id="IPR005528">
    <property type="entry name" value="ChpA-H"/>
</dbReference>
<keyword evidence="7" id="KW-1185">Reference proteome</keyword>
<evidence type="ECO:0000313" key="6">
    <source>
        <dbReference type="EMBL" id="GLZ81235.1"/>
    </source>
</evidence>
<keyword evidence="1" id="KW-0964">Secreted</keyword>
<accession>A0A9W6SQR9</accession>
<feature type="chain" id="PRO_5040913305" description="Chaplin domain-containing protein" evidence="4">
    <location>
        <begin position="30"/>
        <end position="147"/>
    </location>
</feature>
<protein>
    <recommendedName>
        <fullName evidence="5">Chaplin domain-containing protein</fullName>
    </recommendedName>
</protein>
<proteinExistence type="predicted"/>
<name>A0A9W6SQR9_9ACTN</name>
<organism evidence="6 7">
    <name type="scientific">Actinorhabdospora filicis</name>
    <dbReference type="NCBI Taxonomy" id="1785913"/>
    <lineage>
        <taxon>Bacteria</taxon>
        <taxon>Bacillati</taxon>
        <taxon>Actinomycetota</taxon>
        <taxon>Actinomycetes</taxon>
        <taxon>Micromonosporales</taxon>
        <taxon>Micromonosporaceae</taxon>
        <taxon>Actinorhabdospora</taxon>
    </lineage>
</organism>
<comment type="caution">
    <text evidence="6">The sequence shown here is derived from an EMBL/GenBank/DDBJ whole genome shotgun (WGS) entry which is preliminary data.</text>
</comment>
<keyword evidence="4" id="KW-0732">Signal</keyword>
<dbReference type="GO" id="GO:0007155">
    <property type="term" value="P:cell adhesion"/>
    <property type="evidence" value="ECO:0007669"/>
    <property type="project" value="UniProtKB-KW"/>
</dbReference>
<reference evidence="6" key="1">
    <citation type="submission" date="2023-03" db="EMBL/GenBank/DDBJ databases">
        <title>Actinorhabdospora filicis NBRC 111898.</title>
        <authorList>
            <person name="Ichikawa N."/>
            <person name="Sato H."/>
            <person name="Tonouchi N."/>
        </authorList>
    </citation>
    <scope>NUCLEOTIDE SEQUENCE</scope>
    <source>
        <strain evidence="6">NBRC 111898</strain>
    </source>
</reference>
<sequence length="147" mass="14096">MNSSLARTGVKVGMLAAGLVLLAGGTAQAGGNATTGGNYGLGNGNQLLTGIQVPISVCGNSLAVLGASNAGCHGNSTATTKDSHAGKGHGHGHNMTTGHNYGVLNGNQASTDVQVPVTVCGNAIAIFGVANAGCQGDATATSGATHK</sequence>